<keyword evidence="3" id="KW-0812">Transmembrane</keyword>
<feature type="compositionally biased region" description="Basic and acidic residues" evidence="2">
    <location>
        <begin position="99"/>
        <end position="108"/>
    </location>
</feature>
<dbReference type="Proteomes" id="UP000502823">
    <property type="component" value="Unassembled WGS sequence"/>
</dbReference>
<feature type="region of interest" description="Disordered" evidence="2">
    <location>
        <begin position="1440"/>
        <end position="1473"/>
    </location>
</feature>
<keyword evidence="5" id="KW-1185">Reference proteome</keyword>
<feature type="compositionally biased region" description="Polar residues" evidence="2">
    <location>
        <begin position="498"/>
        <end position="517"/>
    </location>
</feature>
<feature type="region of interest" description="Disordered" evidence="2">
    <location>
        <begin position="1500"/>
        <end position="1527"/>
    </location>
</feature>
<feature type="compositionally biased region" description="Polar residues" evidence="2">
    <location>
        <begin position="889"/>
        <end position="905"/>
    </location>
</feature>
<feature type="region of interest" description="Disordered" evidence="2">
    <location>
        <begin position="40"/>
        <end position="290"/>
    </location>
</feature>
<comment type="caution">
    <text evidence="4">The sequence shown here is derived from an EMBL/GenBank/DDBJ whole genome shotgun (WGS) entry which is preliminary data.</text>
</comment>
<gene>
    <name evidence="4" type="ORF">Cfor_03452</name>
</gene>
<protein>
    <submittedName>
        <fullName evidence="4">Uncharacterized protein</fullName>
    </submittedName>
</protein>
<keyword evidence="3" id="KW-0472">Membrane</keyword>
<evidence type="ECO:0000256" key="3">
    <source>
        <dbReference type="SAM" id="Phobius"/>
    </source>
</evidence>
<feature type="region of interest" description="Disordered" evidence="2">
    <location>
        <begin position="476"/>
        <end position="547"/>
    </location>
</feature>
<name>A0A6L2PLS1_COPFO</name>
<feature type="compositionally biased region" description="Basic and acidic residues" evidence="2">
    <location>
        <begin position="276"/>
        <end position="285"/>
    </location>
</feature>
<evidence type="ECO:0000256" key="2">
    <source>
        <dbReference type="SAM" id="MobiDB-lite"/>
    </source>
</evidence>
<dbReference type="EMBL" id="BLKM01000436">
    <property type="protein sequence ID" value="GFG33553.1"/>
    <property type="molecule type" value="Genomic_DNA"/>
</dbReference>
<feature type="compositionally biased region" description="Polar residues" evidence="2">
    <location>
        <begin position="922"/>
        <end position="944"/>
    </location>
</feature>
<feature type="region of interest" description="Disordered" evidence="2">
    <location>
        <begin position="1272"/>
        <end position="1296"/>
    </location>
</feature>
<sequence>DASATASLTEKKLTAQMQEKGRRLAQELPGFNWLEEKIRNGGVPTVLPPKRLSGGSVVDPPDKSIPASETARSVTNRHVSDGASDAARSSVLPTPSSPPERRNCKRLQEYLLRPPKRARVSPTGVSEVADERQEMAPSLQSTRQHAEPPSAPLAPAPGPPVQPLHYPQQRSPRRIQPPRPVTEREDSPPHNQSSRRPVIVSGSELAKRSDVSPLLKQLTSGGELEVTLSTPSSLSSGVSESSVVSQSSHRTSSDDERPATTHVSVTPVNDGSRQQYAEERPRDAPQHPSASCRRISYAVEQLSQPYQPKPRIFRPYEHIPVYVRNAEPSRWPGAVHVCDQRVKGQCSIHRLVNVLLLCAGLFDVLVTVILLCFAFSTREWKGSFQVAFHKRIHDNCPCHCRLWQPSYVVPQQSAKPQIVRPSAQYPVGVGSCHPSHACSPTCTAASNSQVFFPGIAQHSSTLVASDPSVFSPYASRRKADSSMSPTSTALLSTHSSSVQETASETPQTPSSAHNQAQIPGRQNEAHTSDPENQAVISDPLAKEKNPPKDIEEIRKAAEAAVEELEKLGQLKETTKKNFELLRLAEQQAIKELARTQKQLEEAVGVHHAGKAVEPRTAVPAATAASSESSKTILHVAFPVTAQERHQPLVQDTQKSAQRPYNTGSTNGSSITDFHILLPAVTQEISQSAAACENHQLGVGCKHHQSDITQNNLQSGGAHWNKQSAFTHENHPPAAARENHQSGAACGKQQSYDACQNQWSEVTCENHPSEAACKNQQSAAAGENCQLGPAYKSQQPEVGHENHQSGAACKNEELSVVCDNNQLENGGKNENSAVTHDDCRSRVTCKNLPTQQKCSVTSDSTVTSIQGLSETFPSVVQANQKLESTRDSLKTQQKQSVSPDSTRSSVPVLNKTLETVMEKESSVVANENSQKQQVPSCSAGSTDSSIPKLHTKIPIDKSENNLTQQKLTVSSNSTGNSLTQLNLTFPAVAHEKHQSDPMFKNHELQQKVNVTSDNTRSSVPALNVPLPAAVPVNKQSGVGCDNQQSENACRNHTRHELSATLDNRLTGSSVPGLNGTYPGLAQENQQSGFACRSQRQRDACGQYQSAVPFESCPSVQRTNGTVDTSRSSIPGLHVAYPTVTCAKYQSQQKPDVSVISITRNSAPELLTTHPRTGYQNQEAVPRPLPPSLLLVRPPLPVPAPLPQQQPPIQTVPVSHQMTHSQSQPPIQTVPVSHQMTHSQSQPPIQTVPVSHQMTHSQSQPAPHVQAHSAVLHPHPVKGAHPPLPPSHSKFSSVSRPSVNPQLPHTFRPLLYPQLPVSQAALKSQLLSVSQTSQFQSSPVSRESQSVVISRTLPHLHSLSKTQTAPHYESSSVESPSDVSVIAQFRSVQQSSVITQEPHVNNTSTSNRLHSSTVEEYPIDLSIGKQKSVVEDKNKPSVCVTAVVPPPCQRNEQNNPAQRSTSPEHHQGRSQVQASVVHNPSSEEHNVMNNSSILCHNYRMPHSHTSQLQSPKNSGDQQQLQTSMQTDSKGRYPLLAALVSTADNSAGRGGLGRRRYRHRVSVGEHANRQKHFETPRDQNVDGDSVLHRKHVHIPTHHEMAHYSQHDVHQYNTHTHIPSSSYIPSHHKTVVHGLQSEQQQRNHTADIHTVSAVSSRRDMYWSANKQVSSTMAIAPDRPAQDARSMAGEHSFTRSQLVCGYCNQTAKFMCSACHNEWYCSTECQCTKNGIMRRIKGSYSAWSEGFIKRYTFQCQPPYILGF</sequence>
<feature type="compositionally biased region" description="Polar residues" evidence="2">
    <location>
        <begin position="1501"/>
        <end position="1525"/>
    </location>
</feature>
<feature type="non-terminal residue" evidence="4">
    <location>
        <position position="1"/>
    </location>
</feature>
<organism evidence="4 5">
    <name type="scientific">Coptotermes formosanus</name>
    <name type="common">Formosan subterranean termite</name>
    <dbReference type="NCBI Taxonomy" id="36987"/>
    <lineage>
        <taxon>Eukaryota</taxon>
        <taxon>Metazoa</taxon>
        <taxon>Ecdysozoa</taxon>
        <taxon>Arthropoda</taxon>
        <taxon>Hexapoda</taxon>
        <taxon>Insecta</taxon>
        <taxon>Pterygota</taxon>
        <taxon>Neoptera</taxon>
        <taxon>Polyneoptera</taxon>
        <taxon>Dictyoptera</taxon>
        <taxon>Blattodea</taxon>
        <taxon>Blattoidea</taxon>
        <taxon>Termitoidae</taxon>
        <taxon>Rhinotermitidae</taxon>
        <taxon>Coptotermes</taxon>
    </lineage>
</organism>
<evidence type="ECO:0000313" key="4">
    <source>
        <dbReference type="EMBL" id="GFG33553.1"/>
    </source>
</evidence>
<feature type="compositionally biased region" description="Low complexity" evidence="2">
    <location>
        <begin position="484"/>
        <end position="497"/>
    </location>
</feature>
<evidence type="ECO:0000313" key="5">
    <source>
        <dbReference type="Proteomes" id="UP000502823"/>
    </source>
</evidence>
<evidence type="ECO:0000256" key="1">
    <source>
        <dbReference type="SAM" id="Coils"/>
    </source>
</evidence>
<dbReference type="InParanoid" id="A0A6L2PLS1"/>
<feature type="compositionally biased region" description="Low complexity" evidence="2">
    <location>
        <begin position="223"/>
        <end position="250"/>
    </location>
</feature>
<feature type="compositionally biased region" description="Polar residues" evidence="2">
    <location>
        <begin position="1448"/>
        <end position="1459"/>
    </location>
</feature>
<reference evidence="5" key="1">
    <citation type="submission" date="2020-01" db="EMBL/GenBank/DDBJ databases">
        <title>Draft genome sequence of the Termite Coptotermes fromosanus.</title>
        <authorList>
            <person name="Itakura S."/>
            <person name="Yosikawa Y."/>
            <person name="Umezawa K."/>
        </authorList>
    </citation>
    <scope>NUCLEOTIDE SEQUENCE [LARGE SCALE GENOMIC DNA]</scope>
</reference>
<feature type="transmembrane region" description="Helical" evidence="3">
    <location>
        <begin position="351"/>
        <end position="376"/>
    </location>
</feature>
<feature type="compositionally biased region" description="Pro residues" evidence="2">
    <location>
        <begin position="149"/>
        <end position="162"/>
    </location>
</feature>
<feature type="region of interest" description="Disordered" evidence="2">
    <location>
        <begin position="882"/>
        <end position="905"/>
    </location>
</feature>
<keyword evidence="1" id="KW-0175">Coiled coil</keyword>
<feature type="compositionally biased region" description="Polar residues" evidence="2">
    <location>
        <begin position="261"/>
        <end position="275"/>
    </location>
</feature>
<dbReference type="OrthoDB" id="432970at2759"/>
<feature type="region of interest" description="Disordered" evidence="2">
    <location>
        <begin position="1391"/>
        <end position="1410"/>
    </location>
</feature>
<feature type="region of interest" description="Disordered" evidence="2">
    <location>
        <begin position="921"/>
        <end position="945"/>
    </location>
</feature>
<keyword evidence="3" id="KW-1133">Transmembrane helix</keyword>
<feature type="coiled-coil region" evidence="1">
    <location>
        <begin position="550"/>
        <end position="602"/>
    </location>
</feature>
<feature type="compositionally biased region" description="Polar residues" evidence="2">
    <location>
        <begin position="1287"/>
        <end position="1296"/>
    </location>
</feature>
<proteinExistence type="predicted"/>
<accession>A0A6L2PLS1</accession>